<evidence type="ECO:0000313" key="1">
    <source>
        <dbReference type="EMBL" id="KAK5995633.1"/>
    </source>
</evidence>
<proteinExistence type="predicted"/>
<reference evidence="1 2" key="1">
    <citation type="submission" date="2024-01" db="EMBL/GenBank/DDBJ databases">
        <title>Complete genome of Cladobotryum mycophilum ATHUM6906.</title>
        <authorList>
            <person name="Christinaki A.C."/>
            <person name="Myridakis A.I."/>
            <person name="Kouvelis V.N."/>
        </authorList>
    </citation>
    <scope>NUCLEOTIDE SEQUENCE [LARGE SCALE GENOMIC DNA]</scope>
    <source>
        <strain evidence="1 2">ATHUM6906</strain>
    </source>
</reference>
<protein>
    <submittedName>
        <fullName evidence="1">Uncharacterized protein</fullName>
    </submittedName>
</protein>
<name>A0ABR0STZ2_9HYPO</name>
<dbReference type="EMBL" id="JAVFKD010000004">
    <property type="protein sequence ID" value="KAK5995633.1"/>
    <property type="molecule type" value="Genomic_DNA"/>
</dbReference>
<comment type="caution">
    <text evidence="1">The sequence shown here is derived from an EMBL/GenBank/DDBJ whole genome shotgun (WGS) entry which is preliminary data.</text>
</comment>
<sequence length="62" mass="7009">MSVNLVEHSGYARWQRTSFDDGNEAIPDYFNCPHWIFLFSSTPGSGAATDAKYESYSISQVR</sequence>
<organism evidence="1 2">
    <name type="scientific">Cladobotryum mycophilum</name>
    <dbReference type="NCBI Taxonomy" id="491253"/>
    <lineage>
        <taxon>Eukaryota</taxon>
        <taxon>Fungi</taxon>
        <taxon>Dikarya</taxon>
        <taxon>Ascomycota</taxon>
        <taxon>Pezizomycotina</taxon>
        <taxon>Sordariomycetes</taxon>
        <taxon>Hypocreomycetidae</taxon>
        <taxon>Hypocreales</taxon>
        <taxon>Hypocreaceae</taxon>
        <taxon>Cladobotryum</taxon>
    </lineage>
</organism>
<keyword evidence="2" id="KW-1185">Reference proteome</keyword>
<accession>A0ABR0STZ2</accession>
<evidence type="ECO:0000313" key="2">
    <source>
        <dbReference type="Proteomes" id="UP001338125"/>
    </source>
</evidence>
<gene>
    <name evidence="1" type="ORF">PT974_04047</name>
</gene>
<dbReference type="Proteomes" id="UP001338125">
    <property type="component" value="Unassembled WGS sequence"/>
</dbReference>